<organism evidence="3 4">
    <name type="scientific">Advenella incenata</name>
    <dbReference type="NCBI Taxonomy" id="267800"/>
    <lineage>
        <taxon>Bacteria</taxon>
        <taxon>Pseudomonadati</taxon>
        <taxon>Pseudomonadota</taxon>
        <taxon>Betaproteobacteria</taxon>
        <taxon>Burkholderiales</taxon>
        <taxon>Alcaligenaceae</taxon>
    </lineage>
</organism>
<comment type="caution">
    <text evidence="3">The sequence shown here is derived from an EMBL/GenBank/DDBJ whole genome shotgun (WGS) entry which is preliminary data.</text>
</comment>
<evidence type="ECO:0000313" key="3">
    <source>
        <dbReference type="EMBL" id="RZT94417.1"/>
    </source>
</evidence>
<dbReference type="Proteomes" id="UP000293398">
    <property type="component" value="Unassembled WGS sequence"/>
</dbReference>
<dbReference type="PANTHER" id="PTHR13847:SF289">
    <property type="entry name" value="GLYCINE OXIDASE"/>
    <property type="match status" value="1"/>
</dbReference>
<evidence type="ECO:0000256" key="1">
    <source>
        <dbReference type="ARBA" id="ARBA00023002"/>
    </source>
</evidence>
<reference evidence="3 4" key="1">
    <citation type="submission" date="2019-02" db="EMBL/GenBank/DDBJ databases">
        <title>Genomic Encyclopedia of Type Strains, Phase IV (KMG-IV): sequencing the most valuable type-strain genomes for metagenomic binning, comparative biology and taxonomic classification.</title>
        <authorList>
            <person name="Goeker M."/>
        </authorList>
    </citation>
    <scope>NUCLEOTIDE SEQUENCE [LARGE SCALE GENOMIC DNA]</scope>
    <source>
        <strain evidence="3 4">DSM 23814</strain>
    </source>
</reference>
<dbReference type="AlphaFoldDB" id="A0A4Q7VE60"/>
<dbReference type="PANTHER" id="PTHR13847">
    <property type="entry name" value="SARCOSINE DEHYDROGENASE-RELATED"/>
    <property type="match status" value="1"/>
</dbReference>
<dbReference type="InterPro" id="IPR006076">
    <property type="entry name" value="FAD-dep_OxRdtase"/>
</dbReference>
<dbReference type="SUPFAM" id="SSF51905">
    <property type="entry name" value="FAD/NAD(P)-binding domain"/>
    <property type="match status" value="1"/>
</dbReference>
<feature type="domain" description="FAD dependent oxidoreductase" evidence="2">
    <location>
        <begin position="40"/>
        <end position="428"/>
    </location>
</feature>
<gene>
    <name evidence="3" type="ORF">EV681_2836</name>
</gene>
<sequence>MTMILSNGESLQHEHRSPSHCGLTTLRVFSDMTGTSSCTRVIIIGAGIIGLSIAVSLQRAGVQVVLLEADKAGGGASCGNAGHIAIEQVFPIADLAIVRQLPRMLLDPMGPLRLDWRYLAQIMPWFFKLLANMRPARAEQIHQALLALNQQSLNAWQTFSDEWELSQWIRIQGSLLVAENPKSIAGLQQHGARLSAMGIANNWLDTNALREREPALAANQLGALFYPQTGHVTNLNAVTGQLKTAFMQMGGQLHEGCKVLQAAVQDDHSVRLHTSSGQWCAKHVVVCAGAHSRPLVRQLTGVDVPLDTERGYHLMLPNETARLSVPVSSIDRHFIMTPMQEGLRLAGTVEFAGLQAPPNMQRAQQLLQLAQPMMNAPLDDSDATSWMGFRPSIADSLPVIDRQGPVLLAFGHQHLGLTQAAVTAELIQALYFNTEPGIDIRPYRLHRFSCAETSF</sequence>
<dbReference type="SUPFAM" id="SSF54373">
    <property type="entry name" value="FAD-linked reductases, C-terminal domain"/>
    <property type="match status" value="1"/>
</dbReference>
<evidence type="ECO:0000313" key="4">
    <source>
        <dbReference type="Proteomes" id="UP000293398"/>
    </source>
</evidence>
<dbReference type="EMBL" id="SHKO01000002">
    <property type="protein sequence ID" value="RZT94417.1"/>
    <property type="molecule type" value="Genomic_DNA"/>
</dbReference>
<keyword evidence="1" id="KW-0560">Oxidoreductase</keyword>
<dbReference type="Gene3D" id="3.50.50.60">
    <property type="entry name" value="FAD/NAD(P)-binding domain"/>
    <property type="match status" value="2"/>
</dbReference>
<dbReference type="GO" id="GO:0016491">
    <property type="term" value="F:oxidoreductase activity"/>
    <property type="evidence" value="ECO:0007669"/>
    <property type="project" value="UniProtKB-KW"/>
</dbReference>
<proteinExistence type="predicted"/>
<dbReference type="InterPro" id="IPR036188">
    <property type="entry name" value="FAD/NAD-bd_sf"/>
</dbReference>
<dbReference type="GO" id="GO:0005737">
    <property type="term" value="C:cytoplasm"/>
    <property type="evidence" value="ECO:0007669"/>
    <property type="project" value="TreeGrafter"/>
</dbReference>
<protein>
    <submittedName>
        <fullName evidence="3">D-amino-acid dehydrogenase</fullName>
    </submittedName>
</protein>
<dbReference type="Gene3D" id="3.30.9.10">
    <property type="entry name" value="D-Amino Acid Oxidase, subunit A, domain 2"/>
    <property type="match status" value="1"/>
</dbReference>
<dbReference type="Pfam" id="PF01266">
    <property type="entry name" value="DAO"/>
    <property type="match status" value="1"/>
</dbReference>
<keyword evidence="4" id="KW-1185">Reference proteome</keyword>
<accession>A0A4Q7VE60</accession>
<name>A0A4Q7VE60_9BURK</name>
<evidence type="ECO:0000259" key="2">
    <source>
        <dbReference type="Pfam" id="PF01266"/>
    </source>
</evidence>